<organism evidence="9 10">
    <name type="scientific">Candidatus Tremblayella phenacoccinincola</name>
    <dbReference type="NCBI Taxonomy" id="1010676"/>
    <lineage>
        <taxon>Bacteria</taxon>
        <taxon>Pseudomonadati</taxon>
        <taxon>Pseudomonadota</taxon>
        <taxon>Betaproteobacteria</taxon>
        <taxon>Candidatus Tremblayella</taxon>
    </lineage>
</organism>
<dbReference type="RefSeq" id="WP_099336825.1">
    <property type="nucleotide sequence ID" value="NZ_MKGN01000008.1"/>
</dbReference>
<dbReference type="AlphaFoldDB" id="A0A2G0V787"/>
<dbReference type="PRINTS" id="PR00062">
    <property type="entry name" value="RIBOSOMALL20"/>
</dbReference>
<keyword evidence="5 7" id="KW-0687">Ribonucleoprotein</keyword>
<dbReference type="GO" id="GO:0000027">
    <property type="term" value="P:ribosomal large subunit assembly"/>
    <property type="evidence" value="ECO:0007669"/>
    <property type="project" value="UniProtKB-UniRule"/>
</dbReference>
<dbReference type="PANTHER" id="PTHR10986">
    <property type="entry name" value="39S RIBOSOMAL PROTEIN L20"/>
    <property type="match status" value="1"/>
</dbReference>
<proteinExistence type="inferred from homology"/>
<dbReference type="InterPro" id="IPR005813">
    <property type="entry name" value="Ribosomal_bL20"/>
</dbReference>
<evidence type="ECO:0000256" key="6">
    <source>
        <dbReference type="ARBA" id="ARBA00035172"/>
    </source>
</evidence>
<dbReference type="GO" id="GO:0019843">
    <property type="term" value="F:rRNA binding"/>
    <property type="evidence" value="ECO:0007669"/>
    <property type="project" value="UniProtKB-UniRule"/>
</dbReference>
<dbReference type="Gene3D" id="1.10.1900.20">
    <property type="entry name" value="Ribosomal protein L20"/>
    <property type="match status" value="1"/>
</dbReference>
<reference evidence="9 10" key="1">
    <citation type="journal article" date="2017" name="ISME J.">
        <title>Tremblaya phenacola PPER: an evolutionary beta-gammaproteobacterium collage.</title>
        <authorList>
            <person name="Gil R."/>
            <person name="Vargas-Chavez C."/>
            <person name="Lopez-Madrigal S."/>
            <person name="Santos-Garcia D."/>
            <person name="Latorre A."/>
            <person name="Moya A."/>
        </authorList>
    </citation>
    <scope>NUCLEOTIDE SEQUENCE [LARGE SCALE GENOMIC DNA]</scope>
    <source>
        <strain evidence="9 10">PPER</strain>
    </source>
</reference>
<dbReference type="Gene3D" id="6.10.160.10">
    <property type="match status" value="1"/>
</dbReference>
<evidence type="ECO:0000313" key="10">
    <source>
        <dbReference type="Proteomes" id="UP000222818"/>
    </source>
</evidence>
<dbReference type="CDD" id="cd07026">
    <property type="entry name" value="Ribosomal_L20"/>
    <property type="match status" value="1"/>
</dbReference>
<keyword evidence="10" id="KW-1185">Reference proteome</keyword>
<dbReference type="OrthoDB" id="9808966at2"/>
<evidence type="ECO:0000313" key="9">
    <source>
        <dbReference type="EMBL" id="PHN16313.1"/>
    </source>
</evidence>
<dbReference type="GO" id="GO:0003735">
    <property type="term" value="F:structural constituent of ribosome"/>
    <property type="evidence" value="ECO:0007669"/>
    <property type="project" value="InterPro"/>
</dbReference>
<gene>
    <name evidence="7 9" type="primary">rplT</name>
    <name evidence="9" type="ORF">TPPER_00081</name>
</gene>
<dbReference type="HAMAP" id="MF_00382">
    <property type="entry name" value="Ribosomal_bL20"/>
    <property type="match status" value="1"/>
</dbReference>
<evidence type="ECO:0000256" key="7">
    <source>
        <dbReference type="HAMAP-Rule" id="MF_00382"/>
    </source>
</evidence>
<evidence type="ECO:0000256" key="5">
    <source>
        <dbReference type="ARBA" id="ARBA00023274"/>
    </source>
</evidence>
<sequence>MTRVKRGVTSRFRHKKLVRLAKGFRGRRKNVYRIAKQAVMKSQQYSYIGRKRKKRTYRSLWVIHINIASRKYGLNYSTLMKQLRLNGIVLNRKQLSDLIEYDSSIFKAIVGSITYSTWDNNSNRNYSRNTINT</sequence>
<evidence type="ECO:0000256" key="4">
    <source>
        <dbReference type="ARBA" id="ARBA00022980"/>
    </source>
</evidence>
<dbReference type="GO" id="GO:0006412">
    <property type="term" value="P:translation"/>
    <property type="evidence" value="ECO:0007669"/>
    <property type="project" value="InterPro"/>
</dbReference>
<evidence type="ECO:0000256" key="3">
    <source>
        <dbReference type="ARBA" id="ARBA00022884"/>
    </source>
</evidence>
<dbReference type="Proteomes" id="UP000222818">
    <property type="component" value="Unassembled WGS sequence"/>
</dbReference>
<dbReference type="Pfam" id="PF00453">
    <property type="entry name" value="Ribosomal_L20"/>
    <property type="match status" value="1"/>
</dbReference>
<dbReference type="GO" id="GO:1990904">
    <property type="term" value="C:ribonucleoprotein complex"/>
    <property type="evidence" value="ECO:0007669"/>
    <property type="project" value="UniProtKB-KW"/>
</dbReference>
<dbReference type="PROSITE" id="PS00937">
    <property type="entry name" value="RIBOSOMAL_L20"/>
    <property type="match status" value="1"/>
</dbReference>
<dbReference type="GO" id="GO:0005840">
    <property type="term" value="C:ribosome"/>
    <property type="evidence" value="ECO:0007669"/>
    <property type="project" value="UniProtKB-KW"/>
</dbReference>
<comment type="caution">
    <text evidence="9">The sequence shown here is derived from an EMBL/GenBank/DDBJ whole genome shotgun (WGS) entry which is preliminary data.</text>
</comment>
<keyword evidence="2 7" id="KW-0699">rRNA-binding</keyword>
<dbReference type="InterPro" id="IPR049946">
    <property type="entry name" value="RIBOSOMAL_L20_CS"/>
</dbReference>
<accession>A0A2G0V787</accession>
<protein>
    <recommendedName>
        <fullName evidence="6 7">Large ribosomal subunit protein bL20</fullName>
    </recommendedName>
</protein>
<evidence type="ECO:0000256" key="1">
    <source>
        <dbReference type="ARBA" id="ARBA00007698"/>
    </source>
</evidence>
<keyword evidence="4 7" id="KW-0689">Ribosomal protein</keyword>
<comment type="similarity">
    <text evidence="1 7 8">Belongs to the bacterial ribosomal protein bL20 family.</text>
</comment>
<keyword evidence="3 7" id="KW-0694">RNA-binding</keyword>
<dbReference type="EMBL" id="MKGN01000008">
    <property type="protein sequence ID" value="PHN16313.1"/>
    <property type="molecule type" value="Genomic_DNA"/>
</dbReference>
<dbReference type="NCBIfam" id="TIGR01032">
    <property type="entry name" value="rplT_bact"/>
    <property type="match status" value="1"/>
</dbReference>
<dbReference type="SUPFAM" id="SSF74731">
    <property type="entry name" value="Ribosomal protein L20"/>
    <property type="match status" value="1"/>
</dbReference>
<comment type="function">
    <text evidence="7 8">Binds directly to 23S ribosomal RNA and is necessary for the in vitro assembly process of the 50S ribosomal subunit. It is not involved in the protein synthesizing functions of that subunit.</text>
</comment>
<name>A0A2G0V787_9PROT</name>
<dbReference type="InterPro" id="IPR035566">
    <property type="entry name" value="Ribosomal_protein_bL20_C"/>
</dbReference>
<evidence type="ECO:0000256" key="8">
    <source>
        <dbReference type="RuleBase" id="RU000560"/>
    </source>
</evidence>
<evidence type="ECO:0000256" key="2">
    <source>
        <dbReference type="ARBA" id="ARBA00022730"/>
    </source>
</evidence>